<dbReference type="EMBL" id="ATDL01000016">
    <property type="protein sequence ID" value="ERJ58335.1"/>
    <property type="molecule type" value="Genomic_DNA"/>
</dbReference>
<dbReference type="Pfam" id="PF18675">
    <property type="entry name" value="HepII_C"/>
    <property type="match status" value="1"/>
</dbReference>
<keyword evidence="3" id="KW-1185">Reference proteome</keyword>
<evidence type="ECO:0000313" key="3">
    <source>
        <dbReference type="Proteomes" id="UP000016584"/>
    </source>
</evidence>
<dbReference type="Gene3D" id="1.50.10.100">
    <property type="entry name" value="Chondroitin AC/alginate lyase"/>
    <property type="match status" value="1"/>
</dbReference>
<dbReference type="eggNOG" id="ENOG5033RXF">
    <property type="taxonomic scope" value="Bacteria"/>
</dbReference>
<name>U2HSS2_9SPHI</name>
<protein>
    <recommendedName>
        <fullName evidence="1">Heparinase II C-terminal domain-containing protein</fullName>
    </recommendedName>
</protein>
<accession>U2HSS2</accession>
<dbReference type="InterPro" id="IPR008929">
    <property type="entry name" value="Chondroitin_lyas"/>
</dbReference>
<dbReference type="InterPro" id="IPR040925">
    <property type="entry name" value="HepII_C"/>
</dbReference>
<dbReference type="AlphaFoldDB" id="U2HSS2"/>
<sequence length="909" mass="104048">MDIQTMNKLLAILLLLIVSFRAESQQGKANMDTYTFHVDQMRLDNRNVDIIERERIASRKGVFLREGIKKTDREADVFIDLSEVKPGRYVVTTQAYSNEIGDKVLAEAKTKFESLFVTIQFENQSKTKRVIFAPWELDKQPSKQASGKFNVGGDSRNVKLWLPEGVILESITLRTYVPPVVPQSAENYQPKVLPPKSRPRLWVNSESLTLVKERLEQGENKAKWERVRAEAIKTYDFKIVSSGEISFDEKLEKAAEAKAFYFLMTGDEKVGREAVELMKNYISHVEFGNLLDITREIGRTIYISSLVYDWCYTIIKEEERAIFVQNLMRLSDDMEIGWPPFLQSVINGHGNEAQVCRDLLSMSIAIYDENPDPYKYISYAILEQLVPMRKFEYQSPRHNQGVNYGSYRFTWDLHAAWLFYRMTGNAVFDDNIKDVSKYWLYTRLPDGEMLRDGDGFGTSTNGAPYYWKAPLFTLLAYTYADDPVLKADFEKQGGILDNQVLFLLLNDPKLTASKNRDSLPLTMDFGPVLGSMIARTGWEINANSNDVIAEIKGGGYHFGNHQHSDAGAVQLYYRGLQFGDLGVYRFYGTPYDFNFNKRSISHSMMLIVDPTENFTRAKANDGGTKFNQRFPKSPEEVQSDSWFSNGKVLSADYGPEKLKPYYSFFSADLTTAYGNDKLEKYVRSFCFLNLDRQDIPALIILSDRMRSSDSSFKKYWQVNALNQPVIDHGNVILTNSRGGRIGKTHINTLIPSFSERDIQVLSGDSVHNSFNYKTTPPLSHLAETKGHRIILSRKVENKEDDFLTVFQMTSEGARPMAVKYFKTEVSYVVVVENHIVSMNRLEHPIGKEFEIEIPKGKHNHIVLTGLKGGGWNVYYENKKNKLIDTKVEEDKNTLYFEGKKGKYIITPGF</sequence>
<dbReference type="Gene3D" id="2.60.40.2750">
    <property type="match status" value="1"/>
</dbReference>
<reference evidence="2 3" key="1">
    <citation type="journal article" date="2013" name="Genome Announc.">
        <title>The Draft Genome Sequence of Sphingomonas paucimobilis Strain HER1398 (Proteobacteria), Host to the Giant PAU Phage, Indicates That It Is a Member of the Genus Sphingobacterium (Bacteroidetes).</title>
        <authorList>
            <person name="White R.A.III."/>
            <person name="Suttle C.A."/>
        </authorList>
    </citation>
    <scope>NUCLEOTIDE SEQUENCE [LARGE SCALE GENOMIC DNA]</scope>
    <source>
        <strain evidence="2 3">HER1398</strain>
    </source>
</reference>
<evidence type="ECO:0000313" key="2">
    <source>
        <dbReference type="EMBL" id="ERJ58335.1"/>
    </source>
</evidence>
<organism evidence="2 3">
    <name type="scientific">Sphingobacterium paucimobilis HER1398</name>
    <dbReference type="NCBI Taxonomy" id="1346330"/>
    <lineage>
        <taxon>Bacteria</taxon>
        <taxon>Pseudomonadati</taxon>
        <taxon>Bacteroidota</taxon>
        <taxon>Sphingobacteriia</taxon>
        <taxon>Sphingobacteriales</taxon>
        <taxon>Sphingobacteriaceae</taxon>
        <taxon>Sphingobacterium</taxon>
    </lineage>
</organism>
<proteinExistence type="predicted"/>
<comment type="caution">
    <text evidence="2">The sequence shown here is derived from an EMBL/GenBank/DDBJ whole genome shotgun (WGS) entry which is preliminary data.</text>
</comment>
<dbReference type="SUPFAM" id="SSF48230">
    <property type="entry name" value="Chondroitin AC/alginate lyase"/>
    <property type="match status" value="1"/>
</dbReference>
<evidence type="ECO:0000259" key="1">
    <source>
        <dbReference type="Pfam" id="PF18675"/>
    </source>
</evidence>
<dbReference type="PATRIC" id="fig|1346330.5.peg.2881"/>
<dbReference type="Gene3D" id="2.70.98.70">
    <property type="match status" value="1"/>
</dbReference>
<dbReference type="STRING" id="1346330.M472_06100"/>
<gene>
    <name evidence="2" type="ORF">M472_06100</name>
</gene>
<feature type="domain" description="Heparinase II C-terminal" evidence="1">
    <location>
        <begin position="831"/>
        <end position="904"/>
    </location>
</feature>
<dbReference type="Proteomes" id="UP000016584">
    <property type="component" value="Unassembled WGS sequence"/>
</dbReference>